<dbReference type="RefSeq" id="XP_022308427.1">
    <property type="nucleotide sequence ID" value="XM_022452719.1"/>
</dbReference>
<sequence length="289" mass="32592">MLTLPGFNYMFHSMSKECVLNLICVLRIVYSYENVAIHKRAWMYNSYSYFSADRAVDGLKSDLSFSGGQCAASENGQTAKWGVDLGEILSVHHILIQYTTRNRVWNESNYNTKDMLGFSVYLSNTTSRKNGILCFKDTHFTTATIPNPINISCPFHGRYVIYYNNRTHPPYPAGYSSYAYSDLCEVEVYGCPKPGYYGENCSIPCPNNCLGHLCDIVEGTCLDCVEGYTGPMCSEDCSISLQRNICQENCSNNCRIPSDFCNITGPCSYVCLEEWILKAYNASMLCRIQ</sequence>
<evidence type="ECO:0000313" key="1">
    <source>
        <dbReference type="Proteomes" id="UP000694844"/>
    </source>
</evidence>
<dbReference type="KEGG" id="cvn:111114429"/>
<evidence type="ECO:0000313" key="2">
    <source>
        <dbReference type="RefSeq" id="XP_022308427.1"/>
    </source>
</evidence>
<dbReference type="Gene3D" id="2.60.120.260">
    <property type="entry name" value="Galactose-binding domain-like"/>
    <property type="match status" value="1"/>
</dbReference>
<dbReference type="InterPro" id="IPR008979">
    <property type="entry name" value="Galactose-bd-like_sf"/>
</dbReference>
<dbReference type="PANTHER" id="PTHR45713">
    <property type="entry name" value="FTP DOMAIN-CONTAINING PROTEIN"/>
    <property type="match status" value="1"/>
</dbReference>
<dbReference type="GeneID" id="111114429"/>
<gene>
    <name evidence="2" type="primary">LOC111114429</name>
</gene>
<keyword evidence="1" id="KW-1185">Reference proteome</keyword>
<organism evidence="1 2">
    <name type="scientific">Crassostrea virginica</name>
    <name type="common">Eastern oyster</name>
    <dbReference type="NCBI Taxonomy" id="6565"/>
    <lineage>
        <taxon>Eukaryota</taxon>
        <taxon>Metazoa</taxon>
        <taxon>Spiralia</taxon>
        <taxon>Lophotrochozoa</taxon>
        <taxon>Mollusca</taxon>
        <taxon>Bivalvia</taxon>
        <taxon>Autobranchia</taxon>
        <taxon>Pteriomorphia</taxon>
        <taxon>Ostreida</taxon>
        <taxon>Ostreoidea</taxon>
        <taxon>Ostreidae</taxon>
        <taxon>Crassostrea</taxon>
    </lineage>
</organism>
<reference evidence="2" key="1">
    <citation type="submission" date="2025-08" db="UniProtKB">
        <authorList>
            <consortium name="RefSeq"/>
        </authorList>
    </citation>
    <scope>IDENTIFICATION</scope>
    <source>
        <tissue evidence="2">Whole sample</tissue>
    </source>
</reference>
<accession>A0A8B8BYF0</accession>
<dbReference type="PANTHER" id="PTHR45713:SF6">
    <property type="entry name" value="F5_8 TYPE C DOMAIN-CONTAINING PROTEIN"/>
    <property type="match status" value="1"/>
</dbReference>
<protein>
    <submittedName>
        <fullName evidence="2">Uncharacterized protein LOC111114429</fullName>
    </submittedName>
</protein>
<proteinExistence type="predicted"/>
<dbReference type="InterPro" id="IPR051941">
    <property type="entry name" value="BG_Antigen-Binding_Lectin"/>
</dbReference>
<dbReference type="Proteomes" id="UP000694844">
    <property type="component" value="Chromosome 9"/>
</dbReference>
<dbReference type="AlphaFoldDB" id="A0A8B8BYF0"/>
<dbReference type="OrthoDB" id="6159059at2759"/>
<dbReference type="SUPFAM" id="SSF49785">
    <property type="entry name" value="Galactose-binding domain-like"/>
    <property type="match status" value="1"/>
</dbReference>
<name>A0A8B8BYF0_CRAVI</name>